<comment type="caution">
    <text evidence="2">The sequence shown here is derived from an EMBL/GenBank/DDBJ whole genome shotgun (WGS) entry which is preliminary data.</text>
</comment>
<reference evidence="3" key="1">
    <citation type="journal article" date="2019" name="Int. J. Syst. Evol. Microbiol.">
        <title>The Global Catalogue of Microorganisms (GCM) 10K type strain sequencing project: providing services to taxonomists for standard genome sequencing and annotation.</title>
        <authorList>
            <consortium name="The Broad Institute Genomics Platform"/>
            <consortium name="The Broad Institute Genome Sequencing Center for Infectious Disease"/>
            <person name="Wu L."/>
            <person name="Ma J."/>
        </authorList>
    </citation>
    <scope>NUCLEOTIDE SEQUENCE [LARGE SCALE GENOMIC DNA]</scope>
    <source>
        <strain evidence="3">JCM 9377</strain>
    </source>
</reference>
<feature type="compositionally biased region" description="Basic and acidic residues" evidence="1">
    <location>
        <begin position="68"/>
        <end position="81"/>
    </location>
</feature>
<dbReference type="RefSeq" id="WP_344825638.1">
    <property type="nucleotide sequence ID" value="NZ_BAAAUV010000004.1"/>
</dbReference>
<feature type="compositionally biased region" description="Basic and acidic residues" evidence="1">
    <location>
        <begin position="32"/>
        <end position="60"/>
    </location>
</feature>
<evidence type="ECO:0000313" key="3">
    <source>
        <dbReference type="Proteomes" id="UP001501237"/>
    </source>
</evidence>
<sequence>MDRYVFRNSPQTKQKVILMGFMDKLKNSFKREKGAAKEQVGRDQRDPYLEAEGRKERYEGGVKQVGEQIKDAAKEARRTVK</sequence>
<dbReference type="InterPro" id="IPR036629">
    <property type="entry name" value="YjbJ_sf"/>
</dbReference>
<feature type="region of interest" description="Disordered" evidence="1">
    <location>
        <begin position="32"/>
        <end position="81"/>
    </location>
</feature>
<evidence type="ECO:0000313" key="2">
    <source>
        <dbReference type="EMBL" id="GAA3205268.1"/>
    </source>
</evidence>
<accession>A0ABP6Q5N3</accession>
<proteinExistence type="predicted"/>
<keyword evidence="3" id="KW-1185">Reference proteome</keyword>
<dbReference type="SUPFAM" id="SSF69047">
    <property type="entry name" value="Hypothetical protein YjbJ"/>
    <property type="match status" value="1"/>
</dbReference>
<name>A0ABP6Q5N3_9ACTN</name>
<evidence type="ECO:0000256" key="1">
    <source>
        <dbReference type="SAM" id="MobiDB-lite"/>
    </source>
</evidence>
<dbReference type="Proteomes" id="UP001501237">
    <property type="component" value="Unassembled WGS sequence"/>
</dbReference>
<dbReference type="EMBL" id="BAAAUV010000004">
    <property type="protein sequence ID" value="GAA3205268.1"/>
    <property type="molecule type" value="Genomic_DNA"/>
</dbReference>
<protein>
    <recommendedName>
        <fullName evidence="4">CsbD-like protein</fullName>
    </recommendedName>
</protein>
<organism evidence="2 3">
    <name type="scientific">Actinocorallia longicatena</name>
    <dbReference type="NCBI Taxonomy" id="111803"/>
    <lineage>
        <taxon>Bacteria</taxon>
        <taxon>Bacillati</taxon>
        <taxon>Actinomycetota</taxon>
        <taxon>Actinomycetes</taxon>
        <taxon>Streptosporangiales</taxon>
        <taxon>Thermomonosporaceae</taxon>
        <taxon>Actinocorallia</taxon>
    </lineage>
</organism>
<gene>
    <name evidence="2" type="ORF">GCM10010468_20180</name>
</gene>
<evidence type="ECO:0008006" key="4">
    <source>
        <dbReference type="Google" id="ProtNLM"/>
    </source>
</evidence>